<keyword evidence="6" id="KW-0573">Peptidoglycan synthesis</keyword>
<dbReference type="EC" id="2.4.99.28" evidence="14"/>
<evidence type="ECO:0000256" key="2">
    <source>
        <dbReference type="ARBA" id="ARBA00022676"/>
    </source>
</evidence>
<keyword evidence="7 17" id="KW-1133">Transmembrane helix</keyword>
<evidence type="ECO:0000256" key="3">
    <source>
        <dbReference type="ARBA" id="ARBA00022679"/>
    </source>
</evidence>
<feature type="transmembrane region" description="Helical" evidence="17">
    <location>
        <begin position="193"/>
        <end position="211"/>
    </location>
</feature>
<keyword evidence="18" id="KW-0131">Cell cycle</keyword>
<evidence type="ECO:0000256" key="4">
    <source>
        <dbReference type="ARBA" id="ARBA00022692"/>
    </source>
</evidence>
<keyword evidence="18" id="KW-0132">Cell division</keyword>
<comment type="function">
    <text evidence="16">Peptidoglycan polymerase that is essential for cell division.</text>
</comment>
<organism evidence="18 19">
    <name type="scientific">Peptoniphilus stercorisuis</name>
    <dbReference type="NCBI Taxonomy" id="1436965"/>
    <lineage>
        <taxon>Bacteria</taxon>
        <taxon>Bacillati</taxon>
        <taxon>Bacillota</taxon>
        <taxon>Tissierellia</taxon>
        <taxon>Tissierellales</taxon>
        <taxon>Peptoniphilaceae</taxon>
        <taxon>Peptoniphilus</taxon>
    </lineage>
</organism>
<dbReference type="EMBL" id="JAGGLJ010000013">
    <property type="protein sequence ID" value="MBP2025830.1"/>
    <property type="molecule type" value="Genomic_DNA"/>
</dbReference>
<dbReference type="InterPro" id="IPR001182">
    <property type="entry name" value="FtsW/RodA"/>
</dbReference>
<feature type="transmembrane region" description="Helical" evidence="17">
    <location>
        <begin position="147"/>
        <end position="164"/>
    </location>
</feature>
<dbReference type="Proteomes" id="UP001519306">
    <property type="component" value="Unassembled WGS sequence"/>
</dbReference>
<evidence type="ECO:0000256" key="6">
    <source>
        <dbReference type="ARBA" id="ARBA00022984"/>
    </source>
</evidence>
<evidence type="ECO:0000256" key="13">
    <source>
        <dbReference type="ARBA" id="ARBA00041418"/>
    </source>
</evidence>
<evidence type="ECO:0000256" key="10">
    <source>
        <dbReference type="ARBA" id="ARBA00033270"/>
    </source>
</evidence>
<evidence type="ECO:0000256" key="17">
    <source>
        <dbReference type="SAM" id="Phobius"/>
    </source>
</evidence>
<comment type="caution">
    <text evidence="18">The sequence shown here is derived from an EMBL/GenBank/DDBJ whole genome shotgun (WGS) entry which is preliminary data.</text>
</comment>
<evidence type="ECO:0000313" key="19">
    <source>
        <dbReference type="Proteomes" id="UP001519306"/>
    </source>
</evidence>
<evidence type="ECO:0000256" key="14">
    <source>
        <dbReference type="ARBA" id="ARBA00044770"/>
    </source>
</evidence>
<keyword evidence="4 17" id="KW-0812">Transmembrane</keyword>
<evidence type="ECO:0000256" key="1">
    <source>
        <dbReference type="ARBA" id="ARBA00004141"/>
    </source>
</evidence>
<keyword evidence="5" id="KW-0133">Cell shape</keyword>
<evidence type="ECO:0000256" key="9">
    <source>
        <dbReference type="ARBA" id="ARBA00032370"/>
    </source>
</evidence>
<dbReference type="PANTHER" id="PTHR30474:SF2">
    <property type="entry name" value="PEPTIDOGLYCAN GLYCOSYLTRANSFERASE FTSW-RELATED"/>
    <property type="match status" value="1"/>
</dbReference>
<feature type="transmembrane region" description="Helical" evidence="17">
    <location>
        <begin position="48"/>
        <end position="66"/>
    </location>
</feature>
<dbReference type="GO" id="GO:0051301">
    <property type="term" value="P:cell division"/>
    <property type="evidence" value="ECO:0007669"/>
    <property type="project" value="UniProtKB-KW"/>
</dbReference>
<keyword evidence="2" id="KW-0328">Glycosyltransferase</keyword>
<reference evidence="18 19" key="1">
    <citation type="submission" date="2021-03" db="EMBL/GenBank/DDBJ databases">
        <title>Genomic Encyclopedia of Type Strains, Phase IV (KMG-IV): sequencing the most valuable type-strain genomes for metagenomic binning, comparative biology and taxonomic classification.</title>
        <authorList>
            <person name="Goeker M."/>
        </authorList>
    </citation>
    <scope>NUCLEOTIDE SEQUENCE [LARGE SCALE GENOMIC DNA]</scope>
    <source>
        <strain evidence="18 19">DSM 27563</strain>
    </source>
</reference>
<feature type="transmembrane region" description="Helical" evidence="17">
    <location>
        <begin position="12"/>
        <end position="36"/>
    </location>
</feature>
<comment type="similarity">
    <text evidence="11">Belongs to the SEDS family. FtsW subfamily.</text>
</comment>
<feature type="transmembrane region" description="Helical" evidence="17">
    <location>
        <begin position="306"/>
        <end position="331"/>
    </location>
</feature>
<comment type="subcellular location">
    <subcellularLocation>
        <location evidence="1">Membrane</location>
        <topology evidence="1">Multi-pass membrane protein</topology>
    </subcellularLocation>
</comment>
<comment type="catalytic activity">
    <reaction evidence="15">
        <text>[GlcNAc-(1-&gt;4)-Mur2Ac(oyl-L-Ala-gamma-D-Glu-L-Lys-D-Ala-D-Ala)](n)-di-trans,octa-cis-undecaprenyl diphosphate + beta-D-GlcNAc-(1-&gt;4)-Mur2Ac(oyl-L-Ala-gamma-D-Glu-L-Lys-D-Ala-D-Ala)-di-trans,octa-cis-undecaprenyl diphosphate = [GlcNAc-(1-&gt;4)-Mur2Ac(oyl-L-Ala-gamma-D-Glu-L-Lys-D-Ala-D-Ala)](n+1)-di-trans,octa-cis-undecaprenyl diphosphate + di-trans,octa-cis-undecaprenyl diphosphate + H(+)</text>
        <dbReference type="Rhea" id="RHEA:23708"/>
        <dbReference type="Rhea" id="RHEA-COMP:9602"/>
        <dbReference type="Rhea" id="RHEA-COMP:9603"/>
        <dbReference type="ChEBI" id="CHEBI:15378"/>
        <dbReference type="ChEBI" id="CHEBI:58405"/>
        <dbReference type="ChEBI" id="CHEBI:60033"/>
        <dbReference type="ChEBI" id="CHEBI:78435"/>
        <dbReference type="EC" id="2.4.99.28"/>
    </reaction>
</comment>
<dbReference type="RefSeq" id="WP_210061387.1">
    <property type="nucleotide sequence ID" value="NZ_JAGGLJ010000013.1"/>
</dbReference>
<feature type="transmembrane region" description="Helical" evidence="17">
    <location>
        <begin position="343"/>
        <end position="362"/>
    </location>
</feature>
<keyword evidence="19" id="KW-1185">Reference proteome</keyword>
<proteinExistence type="inferred from homology"/>
<dbReference type="Pfam" id="PF01098">
    <property type="entry name" value="FTSW_RODA_SPOVE"/>
    <property type="match status" value="1"/>
</dbReference>
<evidence type="ECO:0000256" key="15">
    <source>
        <dbReference type="ARBA" id="ARBA00049902"/>
    </source>
</evidence>
<name>A0ABS4KEL4_9FIRM</name>
<keyword evidence="8 17" id="KW-0472">Membrane</keyword>
<accession>A0ABS4KEL4</accession>
<keyword evidence="3" id="KW-0808">Transferase</keyword>
<feature type="transmembrane region" description="Helical" evidence="17">
    <location>
        <begin position="78"/>
        <end position="97"/>
    </location>
</feature>
<evidence type="ECO:0000256" key="8">
    <source>
        <dbReference type="ARBA" id="ARBA00023136"/>
    </source>
</evidence>
<evidence type="ECO:0000256" key="7">
    <source>
        <dbReference type="ARBA" id="ARBA00022989"/>
    </source>
</evidence>
<protein>
    <recommendedName>
        <fullName evidence="12">Probable peptidoglycan glycosyltransferase FtsW</fullName>
        <ecNumber evidence="14">2.4.99.28</ecNumber>
    </recommendedName>
    <alternativeName>
        <fullName evidence="13">Cell division protein FtsW</fullName>
    </alternativeName>
    <alternativeName>
        <fullName evidence="10">Cell wall polymerase</fullName>
    </alternativeName>
    <alternativeName>
        <fullName evidence="9">Peptidoglycan polymerase</fullName>
    </alternativeName>
</protein>
<evidence type="ECO:0000313" key="18">
    <source>
        <dbReference type="EMBL" id="MBP2025830.1"/>
    </source>
</evidence>
<feature type="transmembrane region" description="Helical" evidence="17">
    <location>
        <begin position="268"/>
        <end position="294"/>
    </location>
</feature>
<evidence type="ECO:0000256" key="11">
    <source>
        <dbReference type="ARBA" id="ARBA00038053"/>
    </source>
</evidence>
<evidence type="ECO:0000256" key="12">
    <source>
        <dbReference type="ARBA" id="ARBA00041185"/>
    </source>
</evidence>
<gene>
    <name evidence="18" type="ORF">J2Z71_001379</name>
</gene>
<evidence type="ECO:0000256" key="5">
    <source>
        <dbReference type="ARBA" id="ARBA00022960"/>
    </source>
</evidence>
<dbReference type="PANTHER" id="PTHR30474">
    <property type="entry name" value="CELL CYCLE PROTEIN"/>
    <property type="match status" value="1"/>
</dbReference>
<feature type="transmembrane region" description="Helical" evidence="17">
    <location>
        <begin position="170"/>
        <end position="188"/>
    </location>
</feature>
<evidence type="ECO:0000256" key="16">
    <source>
        <dbReference type="ARBA" id="ARBA00049966"/>
    </source>
</evidence>
<sequence length="368" mass="40965">MKKNYREKLRKIDLTLLIVTILLLTFGFVSVLSASYPEGIKKFNDGYYYAKRHAFFLCLGIAGMVITANMKREYVKKLSPWMFLVTLGLVALLWTPLAKSNYGQARWIKLPGIGMKIQPSDFIKVTSVLYIAKILEDNYKKLHKKEVFIVLFLLIGISAGPILIRDFSTGFVIAAEIGAMYLVAGVYFYQFLIMGAIASGGLGLLVFSVSYRKERVMSFFKGTAEKNADETYQITQALYAIAMGGKTGVGLFHSRQKYTNLPFAYNDFIFAIICEEFGALGGILLITLFFIFVCRGYRIAYKATNYFDKFTAVGLTTFIGIQAVFNIGVSVKFFPVTGITLPFISYGGTALIVSMAAAGLLLRISRDA</sequence>